<reference evidence="2 3" key="1">
    <citation type="journal article" date="2011" name="Science">
        <title>The ecoresponsive genome of Daphnia pulex.</title>
        <authorList>
            <person name="Colbourne J.K."/>
            <person name="Pfrender M.E."/>
            <person name="Gilbert D."/>
            <person name="Thomas W.K."/>
            <person name="Tucker A."/>
            <person name="Oakley T.H."/>
            <person name="Tokishita S."/>
            <person name="Aerts A."/>
            <person name="Arnold G.J."/>
            <person name="Basu M.K."/>
            <person name="Bauer D.J."/>
            <person name="Caceres C.E."/>
            <person name="Carmel L."/>
            <person name="Casola C."/>
            <person name="Choi J.H."/>
            <person name="Detter J.C."/>
            <person name="Dong Q."/>
            <person name="Dusheyko S."/>
            <person name="Eads B.D."/>
            <person name="Frohlich T."/>
            <person name="Geiler-Samerotte K.A."/>
            <person name="Gerlach D."/>
            <person name="Hatcher P."/>
            <person name="Jogdeo S."/>
            <person name="Krijgsveld J."/>
            <person name="Kriventseva E.V."/>
            <person name="Kultz D."/>
            <person name="Laforsch C."/>
            <person name="Lindquist E."/>
            <person name="Lopez J."/>
            <person name="Manak J.R."/>
            <person name="Muller J."/>
            <person name="Pangilinan J."/>
            <person name="Patwardhan R.P."/>
            <person name="Pitluck S."/>
            <person name="Pritham E.J."/>
            <person name="Rechtsteiner A."/>
            <person name="Rho M."/>
            <person name="Rogozin I.B."/>
            <person name="Sakarya O."/>
            <person name="Salamov A."/>
            <person name="Schaack S."/>
            <person name="Shapiro H."/>
            <person name="Shiga Y."/>
            <person name="Skalitzky C."/>
            <person name="Smith Z."/>
            <person name="Souvorov A."/>
            <person name="Sung W."/>
            <person name="Tang Z."/>
            <person name="Tsuchiya D."/>
            <person name="Tu H."/>
            <person name="Vos H."/>
            <person name="Wang M."/>
            <person name="Wolf Y.I."/>
            <person name="Yamagata H."/>
            <person name="Yamada T."/>
            <person name="Ye Y."/>
            <person name="Shaw J.R."/>
            <person name="Andrews J."/>
            <person name="Crease T.J."/>
            <person name="Tang H."/>
            <person name="Lucas S.M."/>
            <person name="Robertson H.M."/>
            <person name="Bork P."/>
            <person name="Koonin E.V."/>
            <person name="Zdobnov E.M."/>
            <person name="Grigoriev I.V."/>
            <person name="Lynch M."/>
            <person name="Boore J.L."/>
        </authorList>
    </citation>
    <scope>NUCLEOTIDE SEQUENCE [LARGE SCALE GENOMIC DNA]</scope>
</reference>
<evidence type="ECO:0000313" key="3">
    <source>
        <dbReference type="Proteomes" id="UP000000305"/>
    </source>
</evidence>
<dbReference type="OrthoDB" id="6373810at2759"/>
<proteinExistence type="predicted"/>
<dbReference type="Proteomes" id="UP000000305">
    <property type="component" value="Unassembled WGS sequence"/>
</dbReference>
<evidence type="ECO:0000313" key="2">
    <source>
        <dbReference type="EMBL" id="EFX75473.1"/>
    </source>
</evidence>
<sequence length="66" mass="7235">MAKRKVGGKCTTDHTSAAGPWLRLKTDKFGALPETARSKVVNWVVIGDDKYGEGCSREHAALEPRH</sequence>
<dbReference type="PANTHER" id="PTHR43160">
    <property type="entry name" value="ACONITATE HYDRATASE B"/>
    <property type="match status" value="1"/>
</dbReference>
<dbReference type="SUPFAM" id="SSF52016">
    <property type="entry name" value="LeuD/IlvD-like"/>
    <property type="match status" value="1"/>
</dbReference>
<dbReference type="InterPro" id="IPR000573">
    <property type="entry name" value="AconitaseA/IPMdHydase_ssu_swvl"/>
</dbReference>
<dbReference type="Pfam" id="PF00694">
    <property type="entry name" value="Aconitase_C"/>
    <property type="match status" value="1"/>
</dbReference>
<dbReference type="HOGENOM" id="CLU_2833774_0_0_1"/>
<feature type="domain" description="Aconitase A/isopropylmalate dehydratase small subunit swivel" evidence="1">
    <location>
        <begin position="37"/>
        <end position="66"/>
    </location>
</feature>
<organism evidence="2 3">
    <name type="scientific">Daphnia pulex</name>
    <name type="common">Water flea</name>
    <dbReference type="NCBI Taxonomy" id="6669"/>
    <lineage>
        <taxon>Eukaryota</taxon>
        <taxon>Metazoa</taxon>
        <taxon>Ecdysozoa</taxon>
        <taxon>Arthropoda</taxon>
        <taxon>Crustacea</taxon>
        <taxon>Branchiopoda</taxon>
        <taxon>Diplostraca</taxon>
        <taxon>Cladocera</taxon>
        <taxon>Anomopoda</taxon>
        <taxon>Daphniidae</taxon>
        <taxon>Daphnia</taxon>
    </lineage>
</organism>
<dbReference type="PANTHER" id="PTHR43160:SF3">
    <property type="entry name" value="ACONITATE HYDRATASE, MITOCHONDRIAL"/>
    <property type="match status" value="1"/>
</dbReference>
<dbReference type="InParanoid" id="E9GYK0"/>
<gene>
    <name evidence="2" type="ORF">DAPPUDRAFT_250431</name>
</gene>
<dbReference type="InterPro" id="IPR050926">
    <property type="entry name" value="Aconitase/IPM_isomerase"/>
</dbReference>
<dbReference type="InterPro" id="IPR015928">
    <property type="entry name" value="Aconitase/3IPM_dehydase_swvl"/>
</dbReference>
<keyword evidence="3" id="KW-1185">Reference proteome</keyword>
<dbReference type="KEGG" id="dpx:DAPPUDRAFT_250431"/>
<dbReference type="AlphaFoldDB" id="E9GYK0"/>
<dbReference type="eggNOG" id="KOG0453">
    <property type="taxonomic scope" value="Eukaryota"/>
</dbReference>
<dbReference type="STRING" id="6669.E9GYK0"/>
<evidence type="ECO:0000259" key="1">
    <source>
        <dbReference type="Pfam" id="PF00694"/>
    </source>
</evidence>
<dbReference type="Gene3D" id="3.20.19.10">
    <property type="entry name" value="Aconitase, domain 4"/>
    <property type="match status" value="1"/>
</dbReference>
<protein>
    <recommendedName>
        <fullName evidence="1">Aconitase A/isopropylmalate dehydratase small subunit swivel domain-containing protein</fullName>
    </recommendedName>
</protein>
<dbReference type="EMBL" id="GL732575">
    <property type="protein sequence ID" value="EFX75473.1"/>
    <property type="molecule type" value="Genomic_DNA"/>
</dbReference>
<accession>E9GYK0</accession>
<name>E9GYK0_DAPPU</name>